<keyword evidence="6" id="KW-0238">DNA-binding</keyword>
<organism evidence="9 10">
    <name type="scientific">Paramagnetospirillum caucaseum</name>
    <dbReference type="NCBI Taxonomy" id="1244869"/>
    <lineage>
        <taxon>Bacteria</taxon>
        <taxon>Pseudomonadati</taxon>
        <taxon>Pseudomonadota</taxon>
        <taxon>Alphaproteobacteria</taxon>
        <taxon>Rhodospirillales</taxon>
        <taxon>Magnetospirillaceae</taxon>
        <taxon>Paramagnetospirillum</taxon>
    </lineage>
</organism>
<dbReference type="eggNOG" id="COG2135">
    <property type="taxonomic scope" value="Bacteria"/>
</dbReference>
<dbReference type="Gene3D" id="3.90.1680.10">
    <property type="entry name" value="SOS response associated peptidase-like"/>
    <property type="match status" value="1"/>
</dbReference>
<sequence>MCSRFELNADPGALARRFGLTAPPPWPQASERRPTDAILVIGADGFGLMPWGLAVEWQPAPLINARAETLAAKATFRPLLSGGRVLVLASAWWEWPGRVKTRIAPVDADLLAFAGLSDGRGVVIVTCAPSAGLAAVHDRMPVILPPESGAAWIDGSKPFEAVAPLLRPHAGPFAITAAPRRQPDLFG</sequence>
<dbReference type="GO" id="GO:0016829">
    <property type="term" value="F:lyase activity"/>
    <property type="evidence" value="ECO:0007669"/>
    <property type="project" value="UniProtKB-KW"/>
</dbReference>
<dbReference type="AlphaFoldDB" id="M3ADX5"/>
<dbReference type="EC" id="3.4.-.-" evidence="8"/>
<dbReference type="OrthoDB" id="9782620at2"/>
<comment type="similarity">
    <text evidence="1 8">Belongs to the SOS response-associated peptidase family.</text>
</comment>
<dbReference type="RefSeq" id="WP_008615656.1">
    <property type="nucleotide sequence ID" value="NZ_AONQ01000013.1"/>
</dbReference>
<dbReference type="PANTHER" id="PTHR13604">
    <property type="entry name" value="DC12-RELATED"/>
    <property type="match status" value="1"/>
</dbReference>
<protein>
    <recommendedName>
        <fullName evidence="8">Abasic site processing protein</fullName>
        <ecNumber evidence="8">3.4.-.-</ecNumber>
    </recommendedName>
</protein>
<evidence type="ECO:0000313" key="10">
    <source>
        <dbReference type="Proteomes" id="UP000011744"/>
    </source>
</evidence>
<keyword evidence="3" id="KW-0227">DNA damage</keyword>
<dbReference type="SUPFAM" id="SSF143081">
    <property type="entry name" value="BB1717-like"/>
    <property type="match status" value="1"/>
</dbReference>
<dbReference type="STRING" id="1244869.H261_06666"/>
<reference evidence="9 10" key="1">
    <citation type="journal article" date="2014" name="Genome Announc.">
        <title>Draft Genome Sequence of Magnetospirillum sp. Strain SO-1, a Freshwater Magnetotactic Bacterium Isolated from the Ol'khovka River, Russia.</title>
        <authorList>
            <person name="Grouzdev D.S."/>
            <person name="Dziuba M.V."/>
            <person name="Sukhacheva M.S."/>
            <person name="Mardanov A.V."/>
            <person name="Beletskiy A.V."/>
            <person name="Kuznetsov B.B."/>
            <person name="Skryabin K.G."/>
        </authorList>
    </citation>
    <scope>NUCLEOTIDE SEQUENCE [LARGE SCALE GENOMIC DNA]</scope>
    <source>
        <strain evidence="9 10">SO-1</strain>
    </source>
</reference>
<evidence type="ECO:0000256" key="6">
    <source>
        <dbReference type="ARBA" id="ARBA00023125"/>
    </source>
</evidence>
<dbReference type="GO" id="GO:0008233">
    <property type="term" value="F:peptidase activity"/>
    <property type="evidence" value="ECO:0007669"/>
    <property type="project" value="UniProtKB-KW"/>
</dbReference>
<evidence type="ECO:0000256" key="8">
    <source>
        <dbReference type="RuleBase" id="RU364100"/>
    </source>
</evidence>
<dbReference type="GO" id="GO:0006508">
    <property type="term" value="P:proteolysis"/>
    <property type="evidence" value="ECO:0007669"/>
    <property type="project" value="UniProtKB-KW"/>
</dbReference>
<keyword evidence="4 8" id="KW-0378">Hydrolase</keyword>
<evidence type="ECO:0000256" key="1">
    <source>
        <dbReference type="ARBA" id="ARBA00008136"/>
    </source>
</evidence>
<dbReference type="Proteomes" id="UP000011744">
    <property type="component" value="Unassembled WGS sequence"/>
</dbReference>
<dbReference type="PATRIC" id="fig|1244869.3.peg.1341"/>
<evidence type="ECO:0000256" key="4">
    <source>
        <dbReference type="ARBA" id="ARBA00022801"/>
    </source>
</evidence>
<evidence type="ECO:0000256" key="2">
    <source>
        <dbReference type="ARBA" id="ARBA00022670"/>
    </source>
</evidence>
<proteinExistence type="inferred from homology"/>
<name>M3ADX5_9PROT</name>
<comment type="caution">
    <text evidence="9">The sequence shown here is derived from an EMBL/GenBank/DDBJ whole genome shotgun (WGS) entry which is preliminary data.</text>
</comment>
<dbReference type="PANTHER" id="PTHR13604:SF0">
    <property type="entry name" value="ABASIC SITE PROCESSING PROTEIN HMCES"/>
    <property type="match status" value="1"/>
</dbReference>
<dbReference type="Pfam" id="PF02586">
    <property type="entry name" value="SRAP"/>
    <property type="match status" value="1"/>
</dbReference>
<accession>M3ADX5</accession>
<keyword evidence="7" id="KW-0456">Lyase</keyword>
<keyword evidence="2 8" id="KW-0645">Protease</keyword>
<dbReference type="InterPro" id="IPR036590">
    <property type="entry name" value="SRAP-like"/>
</dbReference>
<dbReference type="GO" id="GO:0106300">
    <property type="term" value="P:protein-DNA covalent cross-linking repair"/>
    <property type="evidence" value="ECO:0007669"/>
    <property type="project" value="InterPro"/>
</dbReference>
<evidence type="ECO:0000313" key="9">
    <source>
        <dbReference type="EMBL" id="EME70719.1"/>
    </source>
</evidence>
<evidence type="ECO:0000256" key="5">
    <source>
        <dbReference type="ARBA" id="ARBA00023124"/>
    </source>
</evidence>
<dbReference type="InterPro" id="IPR003738">
    <property type="entry name" value="SRAP"/>
</dbReference>
<dbReference type="EMBL" id="AONQ01000013">
    <property type="protein sequence ID" value="EME70719.1"/>
    <property type="molecule type" value="Genomic_DNA"/>
</dbReference>
<evidence type="ECO:0000256" key="3">
    <source>
        <dbReference type="ARBA" id="ARBA00022763"/>
    </source>
</evidence>
<dbReference type="GO" id="GO:0003697">
    <property type="term" value="F:single-stranded DNA binding"/>
    <property type="evidence" value="ECO:0007669"/>
    <property type="project" value="InterPro"/>
</dbReference>
<keyword evidence="5" id="KW-0190">Covalent protein-DNA linkage</keyword>
<keyword evidence="10" id="KW-1185">Reference proteome</keyword>
<evidence type="ECO:0000256" key="7">
    <source>
        <dbReference type="ARBA" id="ARBA00023239"/>
    </source>
</evidence>
<gene>
    <name evidence="9" type="ORF">H261_06666</name>
</gene>